<evidence type="ECO:0000313" key="1">
    <source>
        <dbReference type="EMBL" id="RKF77273.1"/>
    </source>
</evidence>
<evidence type="ECO:0000313" key="2">
    <source>
        <dbReference type="Proteomes" id="UP000285405"/>
    </source>
</evidence>
<name>A0A420IRW1_9PEZI</name>
<protein>
    <submittedName>
        <fullName evidence="1">Uncharacterized protein</fullName>
    </submittedName>
</protein>
<comment type="caution">
    <text evidence="1">The sequence shown here is derived from an EMBL/GenBank/DDBJ whole genome shotgun (WGS) entry which is preliminary data.</text>
</comment>
<dbReference type="Proteomes" id="UP000285405">
    <property type="component" value="Unassembled WGS sequence"/>
</dbReference>
<gene>
    <name evidence="1" type="ORF">GcC1_065028</name>
</gene>
<reference evidence="1 2" key="1">
    <citation type="journal article" date="2018" name="BMC Genomics">
        <title>Comparative genome analyses reveal sequence features reflecting distinct modes of host-adaptation between dicot and monocot powdery mildew.</title>
        <authorList>
            <person name="Wu Y."/>
            <person name="Ma X."/>
            <person name="Pan Z."/>
            <person name="Kale S.D."/>
            <person name="Song Y."/>
            <person name="King H."/>
            <person name="Zhang Q."/>
            <person name="Presley C."/>
            <person name="Deng X."/>
            <person name="Wei C.I."/>
            <person name="Xiao S."/>
        </authorList>
    </citation>
    <scope>NUCLEOTIDE SEQUENCE [LARGE SCALE GENOMIC DNA]</scope>
    <source>
        <strain evidence="1">UCSC1</strain>
    </source>
</reference>
<accession>A0A420IRW1</accession>
<dbReference type="AlphaFoldDB" id="A0A420IRW1"/>
<organism evidence="1 2">
    <name type="scientific">Golovinomyces cichoracearum</name>
    <dbReference type="NCBI Taxonomy" id="62708"/>
    <lineage>
        <taxon>Eukaryota</taxon>
        <taxon>Fungi</taxon>
        <taxon>Dikarya</taxon>
        <taxon>Ascomycota</taxon>
        <taxon>Pezizomycotina</taxon>
        <taxon>Leotiomycetes</taxon>
        <taxon>Erysiphales</taxon>
        <taxon>Erysiphaceae</taxon>
        <taxon>Golovinomyces</taxon>
    </lineage>
</organism>
<sequence length="134" mass="15422">MLCFTILTRILGCPNSIGCRPDAYIYHDGKDTHIGRIYGEDMMRITEQLQAEGSYSIQDVSKDRLTRGNMYCTWGIGLEKVEKLMEKLLSTAERNRQEHIKDIYSIARANEILSTNSAVRWLHKRRAFKALPGK</sequence>
<dbReference type="EMBL" id="MCBR01006543">
    <property type="protein sequence ID" value="RKF77273.1"/>
    <property type="molecule type" value="Genomic_DNA"/>
</dbReference>
<proteinExistence type="predicted"/>